<comment type="caution">
    <text evidence="10">The sequence shown here is derived from an EMBL/GenBank/DDBJ whole genome shotgun (WGS) entry which is preliminary data.</text>
</comment>
<dbReference type="GO" id="GO:0005975">
    <property type="term" value="P:carbohydrate metabolic process"/>
    <property type="evidence" value="ECO:0007669"/>
    <property type="project" value="InterPro"/>
</dbReference>
<dbReference type="NCBIfam" id="TIGR01313">
    <property type="entry name" value="therm_gnt_kin"/>
    <property type="match status" value="1"/>
</dbReference>
<dbReference type="AlphaFoldDB" id="A0A5N0T6F4"/>
<dbReference type="PANTHER" id="PTHR43442:SF3">
    <property type="entry name" value="GLUCONOKINASE-RELATED"/>
    <property type="match status" value="1"/>
</dbReference>
<evidence type="ECO:0000256" key="9">
    <source>
        <dbReference type="RuleBase" id="RU363066"/>
    </source>
</evidence>
<keyword evidence="7 9" id="KW-0067">ATP-binding</keyword>
<evidence type="ECO:0000256" key="4">
    <source>
        <dbReference type="ARBA" id="ARBA00022679"/>
    </source>
</evidence>
<evidence type="ECO:0000313" key="11">
    <source>
        <dbReference type="Proteomes" id="UP000325372"/>
    </source>
</evidence>
<evidence type="ECO:0000256" key="3">
    <source>
        <dbReference type="ARBA" id="ARBA00012054"/>
    </source>
</evidence>
<evidence type="ECO:0000256" key="7">
    <source>
        <dbReference type="ARBA" id="ARBA00022840"/>
    </source>
</evidence>
<dbReference type="EC" id="2.7.1.12" evidence="3 9"/>
<name>A0A5N0T6F4_9GAMM</name>
<dbReference type="InterPro" id="IPR027417">
    <property type="entry name" value="P-loop_NTPase"/>
</dbReference>
<comment type="similarity">
    <text evidence="2 9">Belongs to the gluconokinase GntK/GntV family.</text>
</comment>
<dbReference type="Pfam" id="PF13671">
    <property type="entry name" value="AAA_33"/>
    <property type="match status" value="1"/>
</dbReference>
<evidence type="ECO:0000256" key="6">
    <source>
        <dbReference type="ARBA" id="ARBA00022777"/>
    </source>
</evidence>
<dbReference type="GO" id="GO:0005524">
    <property type="term" value="F:ATP binding"/>
    <property type="evidence" value="ECO:0007669"/>
    <property type="project" value="UniProtKB-KW"/>
</dbReference>
<keyword evidence="11" id="KW-1185">Reference proteome</keyword>
<keyword evidence="5 9" id="KW-0547">Nucleotide-binding</keyword>
<dbReference type="GO" id="GO:0046316">
    <property type="term" value="F:gluconokinase activity"/>
    <property type="evidence" value="ECO:0007669"/>
    <property type="project" value="UniProtKB-EC"/>
</dbReference>
<accession>A0A5N0T6F4</accession>
<protein>
    <recommendedName>
        <fullName evidence="3 9">Gluconokinase</fullName>
        <ecNumber evidence="3 9">2.7.1.12</ecNumber>
    </recommendedName>
</protein>
<dbReference type="SUPFAM" id="SSF52540">
    <property type="entry name" value="P-loop containing nucleoside triphosphate hydrolases"/>
    <property type="match status" value="1"/>
</dbReference>
<evidence type="ECO:0000256" key="1">
    <source>
        <dbReference type="ARBA" id="ARBA00004761"/>
    </source>
</evidence>
<comment type="pathway">
    <text evidence="1">Carbohydrate acid metabolism.</text>
</comment>
<dbReference type="PANTHER" id="PTHR43442">
    <property type="entry name" value="GLUCONOKINASE-RELATED"/>
    <property type="match status" value="1"/>
</dbReference>
<gene>
    <name evidence="10" type="ORF">F3N42_12700</name>
</gene>
<dbReference type="Proteomes" id="UP000325372">
    <property type="component" value="Unassembled WGS sequence"/>
</dbReference>
<dbReference type="EMBL" id="VYXP01000007">
    <property type="protein sequence ID" value="KAA9130543.1"/>
    <property type="molecule type" value="Genomic_DNA"/>
</dbReference>
<evidence type="ECO:0000256" key="2">
    <source>
        <dbReference type="ARBA" id="ARBA00008420"/>
    </source>
</evidence>
<sequence length="181" mass="19952">MSARQPILVACMGVSGCGKSTVARALADILDMSWVEADDHHPPENIARMAAGQPLSDEHREPWMNRLCAVVGEALRTGNDCALAFSGLRRIHRDRMRTLGYPVLYLHLHGEQDVIAARMAARTGHFMPPALLASQYHDLDPTDAEPDVIDIDVSVSVEQVIEQAVEATRDFLRANGRRSET</sequence>
<dbReference type="PROSITE" id="PS51257">
    <property type="entry name" value="PROKAR_LIPOPROTEIN"/>
    <property type="match status" value="1"/>
</dbReference>
<comment type="catalytic activity">
    <reaction evidence="8 9">
        <text>D-gluconate + ATP = 6-phospho-D-gluconate + ADP + H(+)</text>
        <dbReference type="Rhea" id="RHEA:19433"/>
        <dbReference type="ChEBI" id="CHEBI:15378"/>
        <dbReference type="ChEBI" id="CHEBI:18391"/>
        <dbReference type="ChEBI" id="CHEBI:30616"/>
        <dbReference type="ChEBI" id="CHEBI:58759"/>
        <dbReference type="ChEBI" id="CHEBI:456216"/>
        <dbReference type="EC" id="2.7.1.12"/>
    </reaction>
</comment>
<dbReference type="CDD" id="cd02021">
    <property type="entry name" value="GntK"/>
    <property type="match status" value="1"/>
</dbReference>
<organism evidence="10 11">
    <name type="scientific">Marinihelvus fidelis</name>
    <dbReference type="NCBI Taxonomy" id="2613842"/>
    <lineage>
        <taxon>Bacteria</taxon>
        <taxon>Pseudomonadati</taxon>
        <taxon>Pseudomonadota</taxon>
        <taxon>Gammaproteobacteria</taxon>
        <taxon>Chromatiales</taxon>
        <taxon>Wenzhouxiangellaceae</taxon>
        <taxon>Marinihelvus</taxon>
    </lineage>
</organism>
<proteinExistence type="inferred from homology"/>
<evidence type="ECO:0000256" key="5">
    <source>
        <dbReference type="ARBA" id="ARBA00022741"/>
    </source>
</evidence>
<dbReference type="GO" id="GO:0005737">
    <property type="term" value="C:cytoplasm"/>
    <property type="evidence" value="ECO:0007669"/>
    <property type="project" value="TreeGrafter"/>
</dbReference>
<keyword evidence="6 9" id="KW-0418">Kinase</keyword>
<evidence type="ECO:0000313" key="10">
    <source>
        <dbReference type="EMBL" id="KAA9130543.1"/>
    </source>
</evidence>
<keyword evidence="4 9" id="KW-0808">Transferase</keyword>
<reference evidence="10 11" key="1">
    <citation type="submission" date="2019-09" db="EMBL/GenBank/DDBJ databases">
        <title>Wenzhouxiangella sp. Genome sequencing and assembly.</title>
        <authorList>
            <person name="Zhang R."/>
        </authorList>
    </citation>
    <scope>NUCLEOTIDE SEQUENCE [LARGE SCALE GENOMIC DNA]</scope>
    <source>
        <strain evidence="10 11">W260</strain>
    </source>
</reference>
<dbReference type="InterPro" id="IPR006001">
    <property type="entry name" value="Therm_gnt_kin"/>
</dbReference>
<evidence type="ECO:0000256" key="8">
    <source>
        <dbReference type="ARBA" id="ARBA00048090"/>
    </source>
</evidence>
<dbReference type="RefSeq" id="WP_150864847.1">
    <property type="nucleotide sequence ID" value="NZ_VYXP01000007.1"/>
</dbReference>
<dbReference type="Gene3D" id="3.40.50.300">
    <property type="entry name" value="P-loop containing nucleotide triphosphate hydrolases"/>
    <property type="match status" value="1"/>
</dbReference>